<feature type="region of interest" description="Disordered" evidence="1">
    <location>
        <begin position="1"/>
        <end position="40"/>
    </location>
</feature>
<evidence type="ECO:0000313" key="3">
    <source>
        <dbReference type="Proteomes" id="UP000438429"/>
    </source>
</evidence>
<name>A0A6A4RYH9_SCOMX</name>
<evidence type="ECO:0000313" key="2">
    <source>
        <dbReference type="EMBL" id="KAF0024212.1"/>
    </source>
</evidence>
<proteinExistence type="predicted"/>
<dbReference type="AlphaFoldDB" id="A0A6A4RYH9"/>
<organism evidence="2 3">
    <name type="scientific">Scophthalmus maximus</name>
    <name type="common">Turbot</name>
    <name type="synonym">Psetta maxima</name>
    <dbReference type="NCBI Taxonomy" id="52904"/>
    <lineage>
        <taxon>Eukaryota</taxon>
        <taxon>Metazoa</taxon>
        <taxon>Chordata</taxon>
        <taxon>Craniata</taxon>
        <taxon>Vertebrata</taxon>
        <taxon>Euteleostomi</taxon>
        <taxon>Actinopterygii</taxon>
        <taxon>Neopterygii</taxon>
        <taxon>Teleostei</taxon>
        <taxon>Neoteleostei</taxon>
        <taxon>Acanthomorphata</taxon>
        <taxon>Carangaria</taxon>
        <taxon>Pleuronectiformes</taxon>
        <taxon>Pleuronectoidei</taxon>
        <taxon>Scophthalmidae</taxon>
        <taxon>Scophthalmus</taxon>
    </lineage>
</organism>
<dbReference type="EMBL" id="VEVO01000021">
    <property type="protein sequence ID" value="KAF0024212.1"/>
    <property type="molecule type" value="Genomic_DNA"/>
</dbReference>
<reference evidence="2 3" key="1">
    <citation type="submission" date="2019-06" db="EMBL/GenBank/DDBJ databases">
        <title>Draft genomes of female and male turbot (Scophthalmus maximus).</title>
        <authorList>
            <person name="Xu H."/>
            <person name="Xu X.-W."/>
            <person name="Shao C."/>
            <person name="Chen S."/>
        </authorList>
    </citation>
    <scope>NUCLEOTIDE SEQUENCE [LARGE SCALE GENOMIC DNA]</scope>
    <source>
        <strain evidence="2">Ysfricsl-2016a</strain>
        <tissue evidence="2">Blood</tissue>
    </source>
</reference>
<protein>
    <submittedName>
        <fullName evidence="2">Uncharacterized protein</fullName>
    </submittedName>
</protein>
<dbReference type="Proteomes" id="UP000438429">
    <property type="component" value="Unassembled WGS sequence"/>
</dbReference>
<gene>
    <name evidence="2" type="ORF">F2P81_023014</name>
</gene>
<evidence type="ECO:0000256" key="1">
    <source>
        <dbReference type="SAM" id="MobiDB-lite"/>
    </source>
</evidence>
<comment type="caution">
    <text evidence="2">The sequence shown here is derived from an EMBL/GenBank/DDBJ whole genome shotgun (WGS) entry which is preliminary data.</text>
</comment>
<sequence>MDASGRASGSRERPRGQAVAGSPLPRRTPPSVSPHVHRRVADVCVRSSDVSREKEKRHFLNRKGGVDIITSMIVVIVMVRPTDTDIGK</sequence>
<accession>A0A6A4RYH9</accession>